<dbReference type="EMBL" id="JACETU010000001">
    <property type="protein sequence ID" value="KAF7439940.1"/>
    <property type="molecule type" value="Genomic_DNA"/>
</dbReference>
<accession>A0A8H7DWM7</accession>
<organism evidence="2 3">
    <name type="scientific">Pleurotus ostreatus</name>
    <name type="common">Oyster mushroom</name>
    <name type="synonym">White-rot fungus</name>
    <dbReference type="NCBI Taxonomy" id="5322"/>
    <lineage>
        <taxon>Eukaryota</taxon>
        <taxon>Fungi</taxon>
        <taxon>Dikarya</taxon>
        <taxon>Basidiomycota</taxon>
        <taxon>Agaricomycotina</taxon>
        <taxon>Agaricomycetes</taxon>
        <taxon>Agaricomycetidae</taxon>
        <taxon>Agaricales</taxon>
        <taxon>Pleurotineae</taxon>
        <taxon>Pleurotaceae</taxon>
        <taxon>Pleurotus</taxon>
    </lineage>
</organism>
<comment type="caution">
    <text evidence="2">The sequence shown here is derived from an EMBL/GenBank/DDBJ whole genome shotgun (WGS) entry which is preliminary data.</text>
</comment>
<dbReference type="VEuPathDB" id="FungiDB:PC9H_000277"/>
<evidence type="ECO:0000313" key="2">
    <source>
        <dbReference type="EMBL" id="KAF7439940.1"/>
    </source>
</evidence>
<sequence length="303" mass="32127">MGRWTQYDEDAYRLPAGIKRTAYDADTGVYTYRDGNGQTYVGSPHQRYGTLRPISQPPASTRPMFDKDKAPLSVDTKSPGPAPKSFADILSPDQVTSASPIRDGRSPTSPKSRFIDAVRRAAAPKMLDVVHHTTTTSKRESFASDSEKQRLLPKDVPQMSEKGRDPLIRSATSAGHRSSAPSARSATTASTLARAATSAGHRSSPPVSGLAKSSTTASSLARSATNASSRSGASLVRSATNASTYSNASTTSLSHLANAKPLRVESMKELPSVPTGKPHHSKSSSSSTSKRSSSQSRRPVEAL</sequence>
<proteinExistence type="predicted"/>
<name>A0A8H7DWM7_PLEOS</name>
<evidence type="ECO:0000313" key="3">
    <source>
        <dbReference type="Proteomes" id="UP000623687"/>
    </source>
</evidence>
<gene>
    <name evidence="2" type="ORF">PC9H_000277</name>
</gene>
<feature type="compositionally biased region" description="Basic and acidic residues" evidence="1">
    <location>
        <begin position="137"/>
        <end position="153"/>
    </location>
</feature>
<feature type="compositionally biased region" description="Low complexity" evidence="1">
    <location>
        <begin position="283"/>
        <end position="297"/>
    </location>
</feature>
<feature type="compositionally biased region" description="Low complexity" evidence="1">
    <location>
        <begin position="208"/>
        <end position="254"/>
    </location>
</feature>
<evidence type="ECO:0000256" key="1">
    <source>
        <dbReference type="SAM" id="MobiDB-lite"/>
    </source>
</evidence>
<dbReference type="Proteomes" id="UP000623687">
    <property type="component" value="Unassembled WGS sequence"/>
</dbReference>
<dbReference type="RefSeq" id="XP_036635784.1">
    <property type="nucleotide sequence ID" value="XM_036769939.1"/>
</dbReference>
<dbReference type="GeneID" id="59370118"/>
<dbReference type="OrthoDB" id="2107166at2759"/>
<feature type="region of interest" description="Disordered" evidence="1">
    <location>
        <begin position="126"/>
        <end position="303"/>
    </location>
</feature>
<feature type="region of interest" description="Disordered" evidence="1">
    <location>
        <begin position="33"/>
        <end position="114"/>
    </location>
</feature>
<feature type="compositionally biased region" description="Low complexity" evidence="1">
    <location>
        <begin position="173"/>
        <end position="199"/>
    </location>
</feature>
<dbReference type="AlphaFoldDB" id="A0A8H7DWM7"/>
<reference evidence="2" key="1">
    <citation type="submission" date="2019-07" db="EMBL/GenBank/DDBJ databases">
        <authorList>
            <person name="Palmer J.M."/>
        </authorList>
    </citation>
    <scope>NUCLEOTIDE SEQUENCE</scope>
    <source>
        <strain evidence="2">PC9</strain>
    </source>
</reference>
<keyword evidence="3" id="KW-1185">Reference proteome</keyword>
<protein>
    <submittedName>
        <fullName evidence="2">Uncharacterized protein</fullName>
    </submittedName>
</protein>